<evidence type="ECO:0000313" key="3">
    <source>
        <dbReference type="Proteomes" id="UP000288716"/>
    </source>
</evidence>
<gene>
    <name evidence="2" type="ORF">B4U80_11726</name>
</gene>
<proteinExistence type="predicted"/>
<name>A0A443S372_9ACAR</name>
<comment type="caution">
    <text evidence="2">The sequence shown here is derived from an EMBL/GenBank/DDBJ whole genome shotgun (WGS) entry which is preliminary data.</text>
</comment>
<dbReference type="EMBL" id="NCKV01010148">
    <property type="protein sequence ID" value="RWS21982.1"/>
    <property type="molecule type" value="Genomic_DNA"/>
</dbReference>
<feature type="non-terminal residue" evidence="2">
    <location>
        <position position="133"/>
    </location>
</feature>
<dbReference type="STRING" id="299467.A0A443S372"/>
<dbReference type="InterPro" id="IPR003307">
    <property type="entry name" value="W2_domain"/>
</dbReference>
<sequence length="133" mass="15094">MFAGQILQPIYSSNDALIDLIEQSFKSKKNETDPNFVSAFVKAVVQGCIYCTEVNGDTFYKVDSKRLESKCAVIAKYCYDDKEKEAKCLYALQQLAEELEHPSKLLSTIFTTLHDQNVISSEAFLQWESTNTM</sequence>
<evidence type="ECO:0000259" key="1">
    <source>
        <dbReference type="PROSITE" id="PS51363"/>
    </source>
</evidence>
<keyword evidence="2" id="KW-0648">Protein biosynthesis</keyword>
<dbReference type="AlphaFoldDB" id="A0A443S372"/>
<evidence type="ECO:0000313" key="2">
    <source>
        <dbReference type="EMBL" id="RWS21982.1"/>
    </source>
</evidence>
<dbReference type="Pfam" id="PF02020">
    <property type="entry name" value="W2"/>
    <property type="match status" value="1"/>
</dbReference>
<dbReference type="GO" id="GO:0003743">
    <property type="term" value="F:translation initiation factor activity"/>
    <property type="evidence" value="ECO:0007669"/>
    <property type="project" value="UniProtKB-KW"/>
</dbReference>
<protein>
    <submittedName>
        <fullName evidence="2">Eukaryotic translation initiation factor 4 gamma 1-like isoform X1</fullName>
    </submittedName>
</protein>
<accession>A0A443S372</accession>
<organism evidence="2 3">
    <name type="scientific">Leptotrombidium deliense</name>
    <dbReference type="NCBI Taxonomy" id="299467"/>
    <lineage>
        <taxon>Eukaryota</taxon>
        <taxon>Metazoa</taxon>
        <taxon>Ecdysozoa</taxon>
        <taxon>Arthropoda</taxon>
        <taxon>Chelicerata</taxon>
        <taxon>Arachnida</taxon>
        <taxon>Acari</taxon>
        <taxon>Acariformes</taxon>
        <taxon>Trombidiformes</taxon>
        <taxon>Prostigmata</taxon>
        <taxon>Anystina</taxon>
        <taxon>Parasitengona</taxon>
        <taxon>Trombiculoidea</taxon>
        <taxon>Trombiculidae</taxon>
        <taxon>Leptotrombidium</taxon>
    </lineage>
</organism>
<dbReference type="VEuPathDB" id="VectorBase:LDEU010058"/>
<keyword evidence="2" id="KW-0396">Initiation factor</keyword>
<dbReference type="SUPFAM" id="SSF48371">
    <property type="entry name" value="ARM repeat"/>
    <property type="match status" value="1"/>
</dbReference>
<feature type="domain" description="W2" evidence="1">
    <location>
        <begin position="1"/>
        <end position="133"/>
    </location>
</feature>
<dbReference type="PROSITE" id="PS51363">
    <property type="entry name" value="W2"/>
    <property type="match status" value="1"/>
</dbReference>
<dbReference type="InterPro" id="IPR016024">
    <property type="entry name" value="ARM-type_fold"/>
</dbReference>
<keyword evidence="3" id="KW-1185">Reference proteome</keyword>
<dbReference type="Proteomes" id="UP000288716">
    <property type="component" value="Unassembled WGS sequence"/>
</dbReference>
<reference evidence="2 3" key="1">
    <citation type="journal article" date="2018" name="Gigascience">
        <title>Genomes of trombidid mites reveal novel predicted allergens and laterally-transferred genes associated with secondary metabolism.</title>
        <authorList>
            <person name="Dong X."/>
            <person name="Chaisiri K."/>
            <person name="Xia D."/>
            <person name="Armstrong S.D."/>
            <person name="Fang Y."/>
            <person name="Donnelly M.J."/>
            <person name="Kadowaki T."/>
            <person name="McGarry J.W."/>
            <person name="Darby A.C."/>
            <person name="Makepeace B.L."/>
        </authorList>
    </citation>
    <scope>NUCLEOTIDE SEQUENCE [LARGE SCALE GENOMIC DNA]</scope>
    <source>
        <strain evidence="2">UoL-UT</strain>
    </source>
</reference>
<dbReference type="Gene3D" id="1.25.40.180">
    <property type="match status" value="1"/>
</dbReference>